<feature type="compositionally biased region" description="Polar residues" evidence="3">
    <location>
        <begin position="206"/>
        <end position="217"/>
    </location>
</feature>
<dbReference type="PANTHER" id="PTHR23048">
    <property type="entry name" value="MYOSIN LIGHT CHAIN 1, 3"/>
    <property type="match status" value="1"/>
</dbReference>
<dbReference type="FunFam" id="1.10.238.10:FF:000001">
    <property type="entry name" value="Calmodulin 1"/>
    <property type="match status" value="1"/>
</dbReference>
<evidence type="ECO:0000256" key="2">
    <source>
        <dbReference type="ARBA" id="ARBA00022837"/>
    </source>
</evidence>
<dbReference type="PROSITE" id="PS50222">
    <property type="entry name" value="EF_HAND_2"/>
    <property type="match status" value="2"/>
</dbReference>
<evidence type="ECO:0000256" key="3">
    <source>
        <dbReference type="SAM" id="MobiDB-lite"/>
    </source>
</evidence>
<comment type="caution">
    <text evidence="5">The sequence shown here is derived from an EMBL/GenBank/DDBJ whole genome shotgun (WGS) entry which is preliminary data.</text>
</comment>
<dbReference type="GO" id="GO:0005509">
    <property type="term" value="F:calcium ion binding"/>
    <property type="evidence" value="ECO:0007669"/>
    <property type="project" value="InterPro"/>
</dbReference>
<feature type="domain" description="EF-hand" evidence="4">
    <location>
        <begin position="167"/>
        <end position="202"/>
    </location>
</feature>
<keyword evidence="6" id="KW-1185">Reference proteome</keyword>
<dbReference type="PANTHER" id="PTHR23048:SF0">
    <property type="entry name" value="CALMODULIN LIKE 3"/>
    <property type="match status" value="1"/>
</dbReference>
<evidence type="ECO:0000313" key="5">
    <source>
        <dbReference type="EMBL" id="GFH09877.1"/>
    </source>
</evidence>
<reference evidence="5 6" key="1">
    <citation type="submission" date="2020-02" db="EMBL/GenBank/DDBJ databases">
        <title>Draft genome sequence of Haematococcus lacustris strain NIES-144.</title>
        <authorList>
            <person name="Morimoto D."/>
            <person name="Nakagawa S."/>
            <person name="Yoshida T."/>
            <person name="Sawayama S."/>
        </authorList>
    </citation>
    <scope>NUCLEOTIDE SEQUENCE [LARGE SCALE GENOMIC DNA]</scope>
    <source>
        <strain evidence="5 6">NIES-144</strain>
    </source>
</reference>
<feature type="region of interest" description="Disordered" evidence="3">
    <location>
        <begin position="192"/>
        <end position="224"/>
    </location>
</feature>
<name>A0A699YI56_HAELA</name>
<protein>
    <recommendedName>
        <fullName evidence="4">EF-hand domain-containing protein</fullName>
    </recommendedName>
</protein>
<dbReference type="InterPro" id="IPR018247">
    <property type="entry name" value="EF_Hand_1_Ca_BS"/>
</dbReference>
<feature type="domain" description="EF-hand" evidence="4">
    <location>
        <begin position="131"/>
        <end position="166"/>
    </location>
</feature>
<dbReference type="Proteomes" id="UP000485058">
    <property type="component" value="Unassembled WGS sequence"/>
</dbReference>
<dbReference type="InterPro" id="IPR011992">
    <property type="entry name" value="EF-hand-dom_pair"/>
</dbReference>
<accession>A0A699YI56</accession>
<dbReference type="Pfam" id="PF13499">
    <property type="entry name" value="EF-hand_7"/>
    <property type="match status" value="1"/>
</dbReference>
<keyword evidence="1" id="KW-0677">Repeat</keyword>
<keyword evidence="2" id="KW-0106">Calcium</keyword>
<dbReference type="CDD" id="cd00051">
    <property type="entry name" value="EFh"/>
    <property type="match status" value="1"/>
</dbReference>
<gene>
    <name evidence="5" type="ORF">HaLaN_05102</name>
</gene>
<dbReference type="EMBL" id="BLLF01000271">
    <property type="protein sequence ID" value="GFH09877.1"/>
    <property type="molecule type" value="Genomic_DNA"/>
</dbReference>
<dbReference type="SUPFAM" id="SSF47473">
    <property type="entry name" value="EF-hand"/>
    <property type="match status" value="1"/>
</dbReference>
<dbReference type="InterPro" id="IPR050230">
    <property type="entry name" value="CALM/Myosin/TropC-like"/>
</dbReference>
<sequence length="343" mass="37319">MAMESRLASWNRSGCCCPAHWILDVLPQQMSHVHVSSCVIAWTCSDGSQLSQTVQRQQIETGVKALDILGLDKPDELTKQDLVLFLYAIGLNPTDDVIDSKLRFLKLHQREVITFPQVCHVWHSMLQDLTDEDAILRRAFQYFDKDGNGEISVIELRTTMHELGDLLTESELLSFMQVMDANNDGVIGYQEWPPSHQDFGCPSPQQPNSPARAQQAPTAPGALGSQAVAECLHSTSLPNGSSAAISISQAATPHQAAGRRAAEMGALGGWASPVRTGQLPGRSCATSSPCNANRCDSVRSPAGFDLGAHCYTRVRTPMLFVMHWAHATNTMILGQHHGAVVAL</sequence>
<dbReference type="AlphaFoldDB" id="A0A699YI56"/>
<dbReference type="SMART" id="SM00054">
    <property type="entry name" value="EFh"/>
    <property type="match status" value="2"/>
</dbReference>
<dbReference type="Gene3D" id="1.10.238.10">
    <property type="entry name" value="EF-hand"/>
    <property type="match status" value="1"/>
</dbReference>
<organism evidence="5 6">
    <name type="scientific">Haematococcus lacustris</name>
    <name type="common">Green alga</name>
    <name type="synonym">Haematococcus pluvialis</name>
    <dbReference type="NCBI Taxonomy" id="44745"/>
    <lineage>
        <taxon>Eukaryota</taxon>
        <taxon>Viridiplantae</taxon>
        <taxon>Chlorophyta</taxon>
        <taxon>core chlorophytes</taxon>
        <taxon>Chlorophyceae</taxon>
        <taxon>CS clade</taxon>
        <taxon>Chlamydomonadales</taxon>
        <taxon>Haematococcaceae</taxon>
        <taxon>Haematococcus</taxon>
    </lineage>
</organism>
<dbReference type="InterPro" id="IPR002048">
    <property type="entry name" value="EF_hand_dom"/>
</dbReference>
<evidence type="ECO:0000313" key="6">
    <source>
        <dbReference type="Proteomes" id="UP000485058"/>
    </source>
</evidence>
<feature type="non-terminal residue" evidence="5">
    <location>
        <position position="343"/>
    </location>
</feature>
<dbReference type="GO" id="GO:0016460">
    <property type="term" value="C:myosin II complex"/>
    <property type="evidence" value="ECO:0007669"/>
    <property type="project" value="TreeGrafter"/>
</dbReference>
<evidence type="ECO:0000256" key="1">
    <source>
        <dbReference type="ARBA" id="ARBA00022737"/>
    </source>
</evidence>
<proteinExistence type="predicted"/>
<dbReference type="PROSITE" id="PS00018">
    <property type="entry name" value="EF_HAND_1"/>
    <property type="match status" value="2"/>
</dbReference>
<evidence type="ECO:0000259" key="4">
    <source>
        <dbReference type="PROSITE" id="PS50222"/>
    </source>
</evidence>